<protein>
    <recommendedName>
        <fullName evidence="5">Sigma-54 factor interaction domain-containing protein</fullName>
    </recommendedName>
</protein>
<dbReference type="Pfam" id="PF02954">
    <property type="entry name" value="HTH_8"/>
    <property type="match status" value="1"/>
</dbReference>
<feature type="domain" description="Sigma-54 factor interaction" evidence="5">
    <location>
        <begin position="1"/>
        <end position="33"/>
    </location>
</feature>
<keyword evidence="1" id="KW-0547">Nucleotide-binding</keyword>
<dbReference type="GO" id="GO:0006355">
    <property type="term" value="P:regulation of DNA-templated transcription"/>
    <property type="evidence" value="ECO:0007669"/>
    <property type="project" value="InterPro"/>
</dbReference>
<dbReference type="PANTHER" id="PTHR32071">
    <property type="entry name" value="TRANSCRIPTIONAL REGULATORY PROTEIN"/>
    <property type="match status" value="1"/>
</dbReference>
<organism evidence="6">
    <name type="scientific">marine sediment metagenome</name>
    <dbReference type="NCBI Taxonomy" id="412755"/>
    <lineage>
        <taxon>unclassified sequences</taxon>
        <taxon>metagenomes</taxon>
        <taxon>ecological metagenomes</taxon>
    </lineage>
</organism>
<reference evidence="6" key="1">
    <citation type="journal article" date="2014" name="Front. Microbiol.">
        <title>High frequency of phylogenetically diverse reductive dehalogenase-homologous genes in deep subseafloor sedimentary metagenomes.</title>
        <authorList>
            <person name="Kawai M."/>
            <person name="Futagami T."/>
            <person name="Toyoda A."/>
            <person name="Takaki Y."/>
            <person name="Nishi S."/>
            <person name="Hori S."/>
            <person name="Arai W."/>
            <person name="Tsubouchi T."/>
            <person name="Morono Y."/>
            <person name="Uchiyama I."/>
            <person name="Ito T."/>
            <person name="Fujiyama A."/>
            <person name="Inagaki F."/>
            <person name="Takami H."/>
        </authorList>
    </citation>
    <scope>NUCLEOTIDE SEQUENCE</scope>
    <source>
        <strain evidence="6">Expedition CK06-06</strain>
    </source>
</reference>
<evidence type="ECO:0000256" key="3">
    <source>
        <dbReference type="ARBA" id="ARBA00023015"/>
    </source>
</evidence>
<dbReference type="InterPro" id="IPR009057">
    <property type="entry name" value="Homeodomain-like_sf"/>
</dbReference>
<evidence type="ECO:0000256" key="4">
    <source>
        <dbReference type="ARBA" id="ARBA00023163"/>
    </source>
</evidence>
<dbReference type="Pfam" id="PF25601">
    <property type="entry name" value="AAA_lid_14"/>
    <property type="match status" value="1"/>
</dbReference>
<dbReference type="InterPro" id="IPR058031">
    <property type="entry name" value="AAA_lid_NorR"/>
</dbReference>
<comment type="caution">
    <text evidence="6">The sequence shown here is derived from an EMBL/GenBank/DDBJ whole genome shotgun (WGS) entry which is preliminary data.</text>
</comment>
<dbReference type="GO" id="GO:0005524">
    <property type="term" value="F:ATP binding"/>
    <property type="evidence" value="ECO:0007669"/>
    <property type="project" value="UniProtKB-KW"/>
</dbReference>
<dbReference type="PRINTS" id="PR01590">
    <property type="entry name" value="HTHFIS"/>
</dbReference>
<dbReference type="EMBL" id="BART01000617">
    <property type="protein sequence ID" value="GAG73854.1"/>
    <property type="molecule type" value="Genomic_DNA"/>
</dbReference>
<dbReference type="SUPFAM" id="SSF46689">
    <property type="entry name" value="Homeodomain-like"/>
    <property type="match status" value="1"/>
</dbReference>
<dbReference type="InterPro" id="IPR025944">
    <property type="entry name" value="Sigma_54_int_dom_CS"/>
</dbReference>
<keyword evidence="3" id="KW-0805">Transcription regulation</keyword>
<accession>X0ZWG2</accession>
<evidence type="ECO:0000256" key="1">
    <source>
        <dbReference type="ARBA" id="ARBA00022741"/>
    </source>
</evidence>
<dbReference type="InterPro" id="IPR002078">
    <property type="entry name" value="Sigma_54_int"/>
</dbReference>
<dbReference type="GO" id="GO:0043565">
    <property type="term" value="F:sequence-specific DNA binding"/>
    <property type="evidence" value="ECO:0007669"/>
    <property type="project" value="InterPro"/>
</dbReference>
<dbReference type="InterPro" id="IPR002197">
    <property type="entry name" value="HTH_Fis"/>
</dbReference>
<dbReference type="Gene3D" id="1.10.8.60">
    <property type="match status" value="1"/>
</dbReference>
<sequence>MKGISIEGIQILENYTWPGNVRQLENIMERLMVRAKEDYIRASLVREVMNSLPGNKLGLNRGDFFKSDMSIPLMGNLEEIERNIIKRVIQEEKGNKAAAAKRLGIGRTTLWRKVNNK</sequence>
<dbReference type="PROSITE" id="PS00688">
    <property type="entry name" value="SIGMA54_INTERACT_3"/>
    <property type="match status" value="1"/>
</dbReference>
<evidence type="ECO:0000259" key="5">
    <source>
        <dbReference type="PROSITE" id="PS50045"/>
    </source>
</evidence>
<proteinExistence type="predicted"/>
<gene>
    <name evidence="6" type="ORF">S01H4_02720</name>
</gene>
<dbReference type="PROSITE" id="PS50045">
    <property type="entry name" value="SIGMA54_INTERACT_4"/>
    <property type="match status" value="1"/>
</dbReference>
<evidence type="ECO:0000256" key="2">
    <source>
        <dbReference type="ARBA" id="ARBA00022840"/>
    </source>
</evidence>
<keyword evidence="4" id="KW-0804">Transcription</keyword>
<dbReference type="AlphaFoldDB" id="X0ZWG2"/>
<dbReference type="Gene3D" id="1.10.10.60">
    <property type="entry name" value="Homeodomain-like"/>
    <property type="match status" value="1"/>
</dbReference>
<keyword evidence="2" id="KW-0067">ATP-binding</keyword>
<evidence type="ECO:0000313" key="6">
    <source>
        <dbReference type="EMBL" id="GAG73854.1"/>
    </source>
</evidence>
<name>X0ZWG2_9ZZZZ</name>